<dbReference type="GeneTree" id="ENSGT00390000012429"/>
<dbReference type="GO" id="GO:0051894">
    <property type="term" value="P:positive regulation of focal adhesion assembly"/>
    <property type="evidence" value="ECO:0007669"/>
    <property type="project" value="TreeGrafter"/>
</dbReference>
<evidence type="ECO:0000256" key="1">
    <source>
        <dbReference type="ARBA" id="ARBA00004236"/>
    </source>
</evidence>
<organism evidence="10 11">
    <name type="scientific">Hippocampus comes</name>
    <name type="common">Tiger tail seahorse</name>
    <dbReference type="NCBI Taxonomy" id="109280"/>
    <lineage>
        <taxon>Eukaryota</taxon>
        <taxon>Metazoa</taxon>
        <taxon>Chordata</taxon>
        <taxon>Craniata</taxon>
        <taxon>Vertebrata</taxon>
        <taxon>Euteleostomi</taxon>
        <taxon>Actinopterygii</taxon>
        <taxon>Neopterygii</taxon>
        <taxon>Teleostei</taxon>
        <taxon>Neoteleostei</taxon>
        <taxon>Acanthomorphata</taxon>
        <taxon>Syngnathiaria</taxon>
        <taxon>Syngnathiformes</taxon>
        <taxon>Syngnathoidei</taxon>
        <taxon>Syngnathidae</taxon>
        <taxon>Hippocampus</taxon>
    </lineage>
</organism>
<dbReference type="GO" id="GO:0043209">
    <property type="term" value="C:myelin sheath"/>
    <property type="evidence" value="ECO:0007669"/>
    <property type="project" value="TreeGrafter"/>
</dbReference>
<dbReference type="GO" id="GO:0005178">
    <property type="term" value="F:integrin binding"/>
    <property type="evidence" value="ECO:0007669"/>
    <property type="project" value="InterPro"/>
</dbReference>
<dbReference type="GO" id="GO:0007229">
    <property type="term" value="P:integrin-mediated signaling pathway"/>
    <property type="evidence" value="ECO:0007669"/>
    <property type="project" value="TreeGrafter"/>
</dbReference>
<dbReference type="Ensembl" id="ENSHCOT00000007072.1">
    <property type="protein sequence ID" value="ENSHCOP00000020088.1"/>
    <property type="gene ID" value="ENSHCOG00000005883.1"/>
</dbReference>
<keyword evidence="7" id="KW-0449">Lipoprotein</keyword>
<evidence type="ECO:0000256" key="2">
    <source>
        <dbReference type="ARBA" id="ARBA00022475"/>
    </source>
</evidence>
<evidence type="ECO:0000313" key="11">
    <source>
        <dbReference type="Proteomes" id="UP000264820"/>
    </source>
</evidence>
<keyword evidence="4" id="KW-0472">Membrane</keyword>
<keyword evidence="11" id="KW-1185">Reference proteome</keyword>
<evidence type="ECO:0000256" key="9">
    <source>
        <dbReference type="SAM" id="SignalP"/>
    </source>
</evidence>
<dbReference type="GO" id="GO:0005096">
    <property type="term" value="F:GTPase activator activity"/>
    <property type="evidence" value="ECO:0007669"/>
    <property type="project" value="TreeGrafter"/>
</dbReference>
<dbReference type="GO" id="GO:0030334">
    <property type="term" value="P:regulation of cell migration"/>
    <property type="evidence" value="ECO:0007669"/>
    <property type="project" value="InterPro"/>
</dbReference>
<protein>
    <recommendedName>
        <fullName evidence="12">Ig-like domain-containing protein</fullName>
    </recommendedName>
</protein>
<evidence type="ECO:0008006" key="12">
    <source>
        <dbReference type="Google" id="ProtNLM"/>
    </source>
</evidence>
<reference evidence="10" key="1">
    <citation type="submission" date="2025-08" db="UniProtKB">
        <authorList>
            <consortium name="Ensembl"/>
        </authorList>
    </citation>
    <scope>IDENTIFICATION</scope>
</reference>
<evidence type="ECO:0000256" key="3">
    <source>
        <dbReference type="ARBA" id="ARBA00022729"/>
    </source>
</evidence>
<dbReference type="InterPro" id="IPR033292">
    <property type="entry name" value="THY1"/>
</dbReference>
<feature type="chain" id="PRO_5018720370" description="Ig-like domain-containing protein" evidence="9">
    <location>
        <begin position="21"/>
        <end position="172"/>
    </location>
</feature>
<keyword evidence="6" id="KW-0325">Glycoprotein</keyword>
<evidence type="ECO:0000256" key="5">
    <source>
        <dbReference type="ARBA" id="ARBA00023157"/>
    </source>
</evidence>
<dbReference type="AlphaFoldDB" id="A0A3Q2YQK0"/>
<dbReference type="GO" id="GO:0030425">
    <property type="term" value="C:dendrite"/>
    <property type="evidence" value="ECO:0007669"/>
    <property type="project" value="TreeGrafter"/>
</dbReference>
<sequence length="172" mass="19570">MIQVHFFFPSKLVLLTPARCDLITVCREDDGDLRVDCLVKGKPNKINSYEFSWSSGSKQSLINSNVSGLAAEAEFRQVSRVTEVEPHGYRLTLSGYRDKLPHNTTYMCKITGEGASVNVERGECREGGHSESYFFTFVFFCRSSHPMWCRQRVSAELLDCRHPAFIPLHVML</sequence>
<keyword evidence="8" id="KW-0393">Immunoglobulin domain</keyword>
<dbReference type="GO" id="GO:0005925">
    <property type="term" value="C:focal adhesion"/>
    <property type="evidence" value="ECO:0007669"/>
    <property type="project" value="TreeGrafter"/>
</dbReference>
<evidence type="ECO:0000256" key="4">
    <source>
        <dbReference type="ARBA" id="ARBA00023136"/>
    </source>
</evidence>
<dbReference type="PANTHER" id="PTHR19226">
    <property type="entry name" value="THY-1 MEMBRANE GLYCOPROTEIN"/>
    <property type="match status" value="1"/>
</dbReference>
<accession>A0A3Q2YQK0</accession>
<keyword evidence="2" id="KW-1003">Cell membrane</keyword>
<evidence type="ECO:0000256" key="7">
    <source>
        <dbReference type="ARBA" id="ARBA00023288"/>
    </source>
</evidence>
<dbReference type="Proteomes" id="UP000264820">
    <property type="component" value="Unplaced"/>
</dbReference>
<feature type="signal peptide" evidence="9">
    <location>
        <begin position="1"/>
        <end position="20"/>
    </location>
</feature>
<name>A0A3Q2YQK0_HIPCM</name>
<dbReference type="GO" id="GO:0009897">
    <property type="term" value="C:external side of plasma membrane"/>
    <property type="evidence" value="ECO:0007669"/>
    <property type="project" value="TreeGrafter"/>
</dbReference>
<dbReference type="PANTHER" id="PTHR19226:SF2">
    <property type="entry name" value="THY-1 MEMBRANE GLYCOPROTEIN"/>
    <property type="match status" value="1"/>
</dbReference>
<keyword evidence="5" id="KW-1015">Disulfide bond</keyword>
<comment type="subcellular location">
    <subcellularLocation>
        <location evidence="1">Cell membrane</location>
    </subcellularLocation>
</comment>
<evidence type="ECO:0000256" key="8">
    <source>
        <dbReference type="ARBA" id="ARBA00023319"/>
    </source>
</evidence>
<evidence type="ECO:0000256" key="6">
    <source>
        <dbReference type="ARBA" id="ARBA00023180"/>
    </source>
</evidence>
<evidence type="ECO:0000313" key="10">
    <source>
        <dbReference type="Ensembl" id="ENSHCOP00000020088.1"/>
    </source>
</evidence>
<keyword evidence="3 9" id="KW-0732">Signal</keyword>
<dbReference type="GO" id="GO:0045121">
    <property type="term" value="C:membrane raft"/>
    <property type="evidence" value="ECO:0007669"/>
    <property type="project" value="TreeGrafter"/>
</dbReference>
<proteinExistence type="predicted"/>
<dbReference type="GO" id="GO:0007155">
    <property type="term" value="P:cell adhesion"/>
    <property type="evidence" value="ECO:0007669"/>
    <property type="project" value="InterPro"/>
</dbReference>
<reference evidence="10" key="2">
    <citation type="submission" date="2025-09" db="UniProtKB">
        <authorList>
            <consortium name="Ensembl"/>
        </authorList>
    </citation>
    <scope>IDENTIFICATION</scope>
</reference>